<keyword evidence="4" id="KW-1133">Transmembrane helix</keyword>
<protein>
    <submittedName>
        <fullName evidence="5">Uncharacterized protein</fullName>
    </submittedName>
</protein>
<dbReference type="RefSeq" id="WP_218265918.1">
    <property type="nucleotide sequence ID" value="NZ_CP077717.1"/>
</dbReference>
<feature type="transmembrane region" description="Helical" evidence="4">
    <location>
        <begin position="12"/>
        <end position="35"/>
    </location>
</feature>
<evidence type="ECO:0000256" key="3">
    <source>
        <dbReference type="ARBA" id="ARBA00022729"/>
    </source>
</evidence>
<comment type="similarity">
    <text evidence="2">Belongs to the bacterial solute-binding protein SsuA/TauA family.</text>
</comment>
<evidence type="ECO:0000313" key="5">
    <source>
        <dbReference type="EMBL" id="QXJ28938.1"/>
    </source>
</evidence>
<keyword evidence="3" id="KW-0732">Signal</keyword>
<evidence type="ECO:0000313" key="6">
    <source>
        <dbReference type="Proteomes" id="UP000694018"/>
    </source>
</evidence>
<dbReference type="PANTHER" id="PTHR30024:SF47">
    <property type="entry name" value="TAURINE-BINDING PERIPLASMIC PROTEIN"/>
    <property type="match status" value="1"/>
</dbReference>
<name>A0A8F5BP78_SACSH</name>
<organism evidence="5 6">
    <name type="scientific">Saccharolobus shibatae (strain ATCC 51178 / DSM 5389 / JCM 8931 / NBRC 15437 / B12)</name>
    <name type="common">Sulfolobus shibatae</name>
    <dbReference type="NCBI Taxonomy" id="523848"/>
    <lineage>
        <taxon>Archaea</taxon>
        <taxon>Thermoproteota</taxon>
        <taxon>Thermoprotei</taxon>
        <taxon>Sulfolobales</taxon>
        <taxon>Sulfolobaceae</taxon>
        <taxon>Saccharolobus</taxon>
    </lineage>
</organism>
<comment type="subcellular location">
    <subcellularLocation>
        <location evidence="1">Periplasm</location>
    </subcellularLocation>
</comment>
<proteinExistence type="inferred from homology"/>
<gene>
    <name evidence="5" type="ORF">J5U23_01807</name>
</gene>
<dbReference type="Proteomes" id="UP000694018">
    <property type="component" value="Chromosome"/>
</dbReference>
<reference evidence="5" key="1">
    <citation type="journal article" date="2021" name="Environ. Microbiol.">
        <title>New insights into the diversity and evolution of the archaeal mobilome from three complete genomes of Saccharolobus shibatae.</title>
        <authorList>
            <person name="Medvedeva S."/>
            <person name="Brandt D."/>
            <person name="Cvirkaite-Krupovic V."/>
            <person name="Liu Y."/>
            <person name="Severinov K."/>
            <person name="Ishino S."/>
            <person name="Ishino Y."/>
            <person name="Prangishvili D."/>
            <person name="Kalinowski J."/>
            <person name="Krupovic M."/>
        </authorList>
    </citation>
    <scope>NUCLEOTIDE SEQUENCE</scope>
    <source>
        <strain evidence="5">B12</strain>
    </source>
</reference>
<dbReference type="KEGG" id="sshi:J5U23_01807"/>
<evidence type="ECO:0000256" key="1">
    <source>
        <dbReference type="ARBA" id="ARBA00004418"/>
    </source>
</evidence>
<dbReference type="EMBL" id="CP077717">
    <property type="protein sequence ID" value="QXJ28938.1"/>
    <property type="molecule type" value="Genomic_DNA"/>
</dbReference>
<dbReference type="PANTHER" id="PTHR30024">
    <property type="entry name" value="ALIPHATIC SULFONATES-BINDING PROTEIN-RELATED"/>
    <property type="match status" value="1"/>
</dbReference>
<sequence length="348" mass="38069">MSRKRVKLGISKITVIVLIIVVVIIAWIGGTLVFYHSSSSSIKTTQSSIVPISTTPVTIGALQGNDPDISAWAFTESQLLSTLKEYDPNIKTQDFSTATLVIQGLESGTIQVGIISTDSIIVAISRGAPLVIVATYRITPAARDLVVKAPTPINNLYQLNNTDDAEPSPGILPTITDEYLEYKYNLHFNFEYVGSFQGQIAALISDKATFANVNPFDAYKLIQNGTLKVVYSFSLKWPAYSVVTTRSFLEQHPDAIKAVIMGLLKANDIYEANVNNQTINFLASYYGRIIGSNGAVVLFHNYTYSTNGAINVTALQILINTYREIGVITNSTLTVNDTYTNEFVKVIS</sequence>
<evidence type="ECO:0000256" key="2">
    <source>
        <dbReference type="ARBA" id="ARBA00010742"/>
    </source>
</evidence>
<accession>A0A8F5BP78</accession>
<dbReference type="GO" id="GO:0042597">
    <property type="term" value="C:periplasmic space"/>
    <property type="evidence" value="ECO:0007669"/>
    <property type="project" value="UniProtKB-SubCell"/>
</dbReference>
<evidence type="ECO:0000256" key="4">
    <source>
        <dbReference type="SAM" id="Phobius"/>
    </source>
</evidence>
<dbReference type="AlphaFoldDB" id="A0A8F5BP78"/>
<keyword evidence="4" id="KW-0472">Membrane</keyword>
<dbReference type="GeneID" id="65563324"/>
<keyword evidence="4" id="KW-0812">Transmembrane</keyword>